<dbReference type="AlphaFoldDB" id="A0A240EEX9"/>
<keyword evidence="2" id="KW-1185">Reference proteome</keyword>
<dbReference type="Proteomes" id="UP000219336">
    <property type="component" value="Unassembled WGS sequence"/>
</dbReference>
<dbReference type="RefSeq" id="WP_096992533.1">
    <property type="nucleotide sequence ID" value="NZ_JBHSII010000006.1"/>
</dbReference>
<sequence>MMKQIVPILTLIFAASPQASVWEERELLERYITQLEILNKTLLVDAQDAADPHHRIKLNYQGVQRDANEIVNKLRHHLNTPLEEYRSLTTSINTEEVNTQ</sequence>
<dbReference type="Pfam" id="PF09686">
    <property type="entry name" value="Plasmid_RAQPRD"/>
    <property type="match status" value="1"/>
</dbReference>
<dbReference type="OrthoDB" id="9893148at2"/>
<protein>
    <recommendedName>
        <fullName evidence="3">Integrative conjugative element protein, RAQPRD family</fullName>
    </recommendedName>
</protein>
<evidence type="ECO:0000313" key="2">
    <source>
        <dbReference type="Proteomes" id="UP000219336"/>
    </source>
</evidence>
<reference evidence="2" key="1">
    <citation type="submission" date="2016-06" db="EMBL/GenBank/DDBJ databases">
        <authorList>
            <person name="Rodrigo-Torres L."/>
            <person name="Arahal R.D."/>
            <person name="Lucena T."/>
        </authorList>
    </citation>
    <scope>NUCLEOTIDE SEQUENCE [LARGE SCALE GENOMIC DNA]</scope>
    <source>
        <strain evidence="2">CECT8203</strain>
    </source>
</reference>
<accession>A0A240EEX9</accession>
<evidence type="ECO:0008006" key="3">
    <source>
        <dbReference type="Google" id="ProtNLM"/>
    </source>
</evidence>
<proteinExistence type="predicted"/>
<gene>
    <name evidence="1" type="ORF">VTH8203_00843</name>
</gene>
<name>A0A240EEX9_9VIBR</name>
<organism evidence="1 2">
    <name type="scientific">Vibrio thalassae</name>
    <dbReference type="NCBI Taxonomy" id="1243014"/>
    <lineage>
        <taxon>Bacteria</taxon>
        <taxon>Pseudomonadati</taxon>
        <taxon>Pseudomonadota</taxon>
        <taxon>Gammaproteobacteria</taxon>
        <taxon>Vibrionales</taxon>
        <taxon>Vibrionaceae</taxon>
        <taxon>Vibrio</taxon>
    </lineage>
</organism>
<dbReference type="InterPro" id="IPR019110">
    <property type="entry name" value="Uncharacterised_RAQPRD"/>
</dbReference>
<dbReference type="EMBL" id="OANU01000006">
    <property type="protein sequence ID" value="SNX47242.1"/>
    <property type="molecule type" value="Genomic_DNA"/>
</dbReference>
<evidence type="ECO:0000313" key="1">
    <source>
        <dbReference type="EMBL" id="SNX47242.1"/>
    </source>
</evidence>